<proteinExistence type="predicted"/>
<organism evidence="2 3">
    <name type="scientific">Paenibacillus mendelii</name>
    <dbReference type="NCBI Taxonomy" id="206163"/>
    <lineage>
        <taxon>Bacteria</taxon>
        <taxon>Bacillati</taxon>
        <taxon>Bacillota</taxon>
        <taxon>Bacilli</taxon>
        <taxon>Bacillales</taxon>
        <taxon>Paenibacillaceae</taxon>
        <taxon>Paenibacillus</taxon>
    </lineage>
</organism>
<dbReference type="Proteomes" id="UP001589818">
    <property type="component" value="Unassembled WGS sequence"/>
</dbReference>
<evidence type="ECO:0000313" key="2">
    <source>
        <dbReference type="EMBL" id="MFC0396618.1"/>
    </source>
</evidence>
<dbReference type="InterPro" id="IPR024775">
    <property type="entry name" value="DinB-like"/>
</dbReference>
<evidence type="ECO:0000259" key="1">
    <source>
        <dbReference type="Pfam" id="PF12867"/>
    </source>
</evidence>
<name>A0ABV6JL19_9BACL</name>
<gene>
    <name evidence="2" type="ORF">ACFFJ8_35380</name>
</gene>
<dbReference type="SUPFAM" id="SSF109854">
    <property type="entry name" value="DinB/YfiT-like putative metalloenzymes"/>
    <property type="match status" value="1"/>
</dbReference>
<dbReference type="EMBL" id="JBHLVF010000064">
    <property type="protein sequence ID" value="MFC0396618.1"/>
    <property type="molecule type" value="Genomic_DNA"/>
</dbReference>
<evidence type="ECO:0000313" key="3">
    <source>
        <dbReference type="Proteomes" id="UP001589818"/>
    </source>
</evidence>
<reference evidence="2 3" key="1">
    <citation type="submission" date="2024-09" db="EMBL/GenBank/DDBJ databases">
        <authorList>
            <person name="Sun Q."/>
            <person name="Mori K."/>
        </authorList>
    </citation>
    <scope>NUCLEOTIDE SEQUENCE [LARGE SCALE GENOMIC DNA]</scope>
    <source>
        <strain evidence="2 3">CCM 4839</strain>
    </source>
</reference>
<comment type="caution">
    <text evidence="2">The sequence shown here is derived from an EMBL/GenBank/DDBJ whole genome shotgun (WGS) entry which is preliminary data.</text>
</comment>
<accession>A0ABV6JL19</accession>
<dbReference type="Gene3D" id="1.20.120.450">
    <property type="entry name" value="dinb family like domain"/>
    <property type="match status" value="1"/>
</dbReference>
<dbReference type="Pfam" id="PF12867">
    <property type="entry name" value="DinB_2"/>
    <property type="match status" value="1"/>
</dbReference>
<keyword evidence="3" id="KW-1185">Reference proteome</keyword>
<sequence>MSVNIINTAKSVRQITLHQVQSIPEELFDHQPEPFNNTIRWNVGHIVFCLDHFLSGCFQSSSHLPESYAGLFHTGTKPSEWSVTPPSKEELLQQLSAQLNRISEVEPAALEGLLPSPVTMGPLRFETAGELFNFAFIHEAIHHATISCLLKVIRHNQH</sequence>
<feature type="domain" description="DinB-like" evidence="1">
    <location>
        <begin position="12"/>
        <end position="146"/>
    </location>
</feature>
<dbReference type="RefSeq" id="WP_204821304.1">
    <property type="nucleotide sequence ID" value="NZ_JANHOF010000012.1"/>
</dbReference>
<dbReference type="InterPro" id="IPR034660">
    <property type="entry name" value="DinB/YfiT-like"/>
</dbReference>
<protein>
    <submittedName>
        <fullName evidence="2">DinB family protein</fullName>
    </submittedName>
</protein>